<proteinExistence type="predicted"/>
<organism evidence="4 5">
    <name type="scientific">Actinokineospora diospyrosa</name>
    <dbReference type="NCBI Taxonomy" id="103728"/>
    <lineage>
        <taxon>Bacteria</taxon>
        <taxon>Bacillati</taxon>
        <taxon>Actinomycetota</taxon>
        <taxon>Actinomycetes</taxon>
        <taxon>Pseudonocardiales</taxon>
        <taxon>Pseudonocardiaceae</taxon>
        <taxon>Actinokineospora</taxon>
    </lineage>
</organism>
<dbReference type="NCBIfam" id="TIGR02159">
    <property type="entry name" value="PA_CoA_Oxy4"/>
    <property type="match status" value="1"/>
</dbReference>
<dbReference type="Gene3D" id="3.30.300.130">
    <property type="entry name" value="Fe-S cluster assembly (FSCA)"/>
    <property type="match status" value="1"/>
</dbReference>
<evidence type="ECO:0000313" key="5">
    <source>
        <dbReference type="Proteomes" id="UP001205185"/>
    </source>
</evidence>
<dbReference type="InterPro" id="IPR056572">
    <property type="entry name" value="Zn_ribbon_PaaD"/>
</dbReference>
<evidence type="ECO:0000256" key="1">
    <source>
        <dbReference type="SAM" id="MobiDB-lite"/>
    </source>
</evidence>
<dbReference type="EMBL" id="JAMTCO010000008">
    <property type="protein sequence ID" value="MCP2270969.1"/>
    <property type="molecule type" value="Genomic_DNA"/>
</dbReference>
<protein>
    <submittedName>
        <fullName evidence="4">Ring-1,2-phenylacetyl-CoA epoxidase subunit PaaD</fullName>
    </submittedName>
</protein>
<feature type="domain" description="PaaD zinc beta ribbon" evidence="3">
    <location>
        <begin position="145"/>
        <end position="185"/>
    </location>
</feature>
<evidence type="ECO:0000259" key="2">
    <source>
        <dbReference type="Pfam" id="PF01883"/>
    </source>
</evidence>
<name>A0ABT1IEA4_9PSEU</name>
<feature type="domain" description="MIP18 family-like" evidence="2">
    <location>
        <begin position="8"/>
        <end position="79"/>
    </location>
</feature>
<dbReference type="PANTHER" id="PTHR42831:SF3">
    <property type="entry name" value="1,2-PHENYLACETYL-COA EPOXIDASE, SUBUNIT D-RELATED"/>
    <property type="match status" value="1"/>
</dbReference>
<sequence>MSTADLLAAVRAAVSAVPDPELRVLTLAELGILRGVSAGDDGGVVVTITPTYLGCPALEVIRADVLAAARAAGAEAVEVVTALSPPWTTDWVSDSARDKLTAVGIAPPPARSSLPLFVLSPGAPDSPQVVDGPPGVGSPHRTRPHRPACPRCRSVDTRELARFGSTACTALWRCLTCREPFDHVKEH</sequence>
<accession>A0ABT1IEA4</accession>
<dbReference type="Proteomes" id="UP001205185">
    <property type="component" value="Unassembled WGS sequence"/>
</dbReference>
<dbReference type="InterPro" id="IPR011883">
    <property type="entry name" value="PaaD-like"/>
</dbReference>
<dbReference type="SUPFAM" id="SSF117916">
    <property type="entry name" value="Fe-S cluster assembly (FSCA) domain-like"/>
    <property type="match status" value="1"/>
</dbReference>
<dbReference type="InterPro" id="IPR002744">
    <property type="entry name" value="MIP18-like"/>
</dbReference>
<gene>
    <name evidence="4" type="ORF">LV75_003481</name>
</gene>
<dbReference type="PANTHER" id="PTHR42831">
    <property type="entry name" value="FE-S PROTEIN MATURATION AUXILIARY FACTOR YITW"/>
    <property type="match status" value="1"/>
</dbReference>
<dbReference type="RefSeq" id="WP_253887929.1">
    <property type="nucleotide sequence ID" value="NZ_BAAAVB010000013.1"/>
</dbReference>
<keyword evidence="5" id="KW-1185">Reference proteome</keyword>
<feature type="region of interest" description="Disordered" evidence="1">
    <location>
        <begin position="125"/>
        <end position="150"/>
    </location>
</feature>
<reference evidence="4 5" key="1">
    <citation type="submission" date="2022-06" db="EMBL/GenBank/DDBJ databases">
        <title>Genomic Encyclopedia of Archaeal and Bacterial Type Strains, Phase II (KMG-II): from individual species to whole genera.</title>
        <authorList>
            <person name="Goeker M."/>
        </authorList>
    </citation>
    <scope>NUCLEOTIDE SEQUENCE [LARGE SCALE GENOMIC DNA]</scope>
    <source>
        <strain evidence="4 5">DSM 44255</strain>
    </source>
</reference>
<dbReference type="InterPro" id="IPR034904">
    <property type="entry name" value="FSCA_dom_sf"/>
</dbReference>
<evidence type="ECO:0000313" key="4">
    <source>
        <dbReference type="EMBL" id="MCP2270969.1"/>
    </source>
</evidence>
<dbReference type="Pfam" id="PF23451">
    <property type="entry name" value="Zn_ribbon_PaaD"/>
    <property type="match status" value="1"/>
</dbReference>
<dbReference type="InterPro" id="IPR052339">
    <property type="entry name" value="Fe-S_Maturation_MIP18"/>
</dbReference>
<comment type="caution">
    <text evidence="4">The sequence shown here is derived from an EMBL/GenBank/DDBJ whole genome shotgun (WGS) entry which is preliminary data.</text>
</comment>
<evidence type="ECO:0000259" key="3">
    <source>
        <dbReference type="Pfam" id="PF23451"/>
    </source>
</evidence>
<dbReference type="Pfam" id="PF01883">
    <property type="entry name" value="FeS_assembly_P"/>
    <property type="match status" value="1"/>
</dbReference>